<reference evidence="1 2" key="1">
    <citation type="submission" date="2024-02" db="EMBL/GenBank/DDBJ databases">
        <authorList>
            <person name="Daric V."/>
            <person name="Darras S."/>
        </authorList>
    </citation>
    <scope>NUCLEOTIDE SEQUENCE [LARGE SCALE GENOMIC DNA]</scope>
</reference>
<organism evidence="1 2">
    <name type="scientific">Clavelina lepadiformis</name>
    <name type="common">Light-bulb sea squirt</name>
    <name type="synonym">Ascidia lepadiformis</name>
    <dbReference type="NCBI Taxonomy" id="159417"/>
    <lineage>
        <taxon>Eukaryota</taxon>
        <taxon>Metazoa</taxon>
        <taxon>Chordata</taxon>
        <taxon>Tunicata</taxon>
        <taxon>Ascidiacea</taxon>
        <taxon>Aplousobranchia</taxon>
        <taxon>Clavelinidae</taxon>
        <taxon>Clavelina</taxon>
    </lineage>
</organism>
<evidence type="ECO:0000313" key="2">
    <source>
        <dbReference type="Proteomes" id="UP001642483"/>
    </source>
</evidence>
<comment type="caution">
    <text evidence="1">The sequence shown here is derived from an EMBL/GenBank/DDBJ whole genome shotgun (WGS) entry which is preliminary data.</text>
</comment>
<protein>
    <submittedName>
        <fullName evidence="1">Uncharacterized protein</fullName>
    </submittedName>
</protein>
<proteinExistence type="predicted"/>
<keyword evidence="2" id="KW-1185">Reference proteome</keyword>
<dbReference type="EMBL" id="CAWYQH010000098">
    <property type="protein sequence ID" value="CAK8684716.1"/>
    <property type="molecule type" value="Genomic_DNA"/>
</dbReference>
<accession>A0ABP0FYN9</accession>
<gene>
    <name evidence="1" type="ORF">CVLEPA_LOCUS15839</name>
</gene>
<evidence type="ECO:0000313" key="1">
    <source>
        <dbReference type="EMBL" id="CAK8684716.1"/>
    </source>
</evidence>
<dbReference type="Proteomes" id="UP001642483">
    <property type="component" value="Unassembled WGS sequence"/>
</dbReference>
<sequence length="109" mass="12580">MLCLRLWKKTINSATVSDKSMGRSAIVKGARMMRQGRRFVIQEPSMHFHHTQTEGKNGLWQCAEIDGFPPNTQKFARIVFLRNILIEQGNETGLKMVLHQLVLRNFLNI</sequence>
<name>A0ABP0FYN9_CLALP</name>